<comment type="caution">
    <text evidence="1">The sequence shown here is derived from an EMBL/GenBank/DDBJ whole genome shotgun (WGS) entry which is preliminary data.</text>
</comment>
<name>A0A919XG64_9BACL</name>
<protein>
    <submittedName>
        <fullName evidence="1">Uncharacterized protein</fullName>
    </submittedName>
</protein>
<evidence type="ECO:0000313" key="1">
    <source>
        <dbReference type="EMBL" id="GIO29945.1"/>
    </source>
</evidence>
<organism evidence="1 2">
    <name type="scientific">Paenibacillus albilobatus</name>
    <dbReference type="NCBI Taxonomy" id="2716884"/>
    <lineage>
        <taxon>Bacteria</taxon>
        <taxon>Bacillati</taxon>
        <taxon>Bacillota</taxon>
        <taxon>Bacilli</taxon>
        <taxon>Bacillales</taxon>
        <taxon>Paenibacillaceae</taxon>
        <taxon>Paenibacillus</taxon>
    </lineage>
</organism>
<proteinExistence type="predicted"/>
<keyword evidence="2" id="KW-1185">Reference proteome</keyword>
<evidence type="ECO:0000313" key="2">
    <source>
        <dbReference type="Proteomes" id="UP000679779"/>
    </source>
</evidence>
<dbReference type="SUPFAM" id="SSF55347">
    <property type="entry name" value="Glyceraldehyde-3-phosphate dehydrogenase-like, C-terminal domain"/>
    <property type="match status" value="1"/>
</dbReference>
<accession>A0A919XG64</accession>
<dbReference type="Proteomes" id="UP000679779">
    <property type="component" value="Unassembled WGS sequence"/>
</dbReference>
<dbReference type="AlphaFoldDB" id="A0A919XG64"/>
<dbReference type="EMBL" id="BORQ01000001">
    <property type="protein sequence ID" value="GIO29945.1"/>
    <property type="molecule type" value="Genomic_DNA"/>
</dbReference>
<gene>
    <name evidence="1" type="ORF">J2TS6_10860</name>
</gene>
<sequence length="78" mass="8663">MNGPRPVISVRTVHATAACGRNPVVCGHFETVFDELEKDYELEDVKLLEEAPEFARSAAPLPAPIRLRQMPQETGRCT</sequence>
<reference evidence="1" key="1">
    <citation type="submission" date="2021-03" db="EMBL/GenBank/DDBJ databases">
        <title>Antimicrobial resistance genes in bacteria isolated from Japanese honey, and their potential for conferring macrolide and lincosamide resistance in the American foulbrood pathogen Paenibacillus larvae.</title>
        <authorList>
            <person name="Okamoto M."/>
            <person name="Kumagai M."/>
            <person name="Kanamori H."/>
            <person name="Takamatsu D."/>
        </authorList>
    </citation>
    <scope>NUCLEOTIDE SEQUENCE</scope>
    <source>
        <strain evidence="1">J2TS6</strain>
    </source>
</reference>